<organism evidence="2 3">
    <name type="scientific">Sphaeramia orbicularis</name>
    <name type="common">orbiculate cardinalfish</name>
    <dbReference type="NCBI Taxonomy" id="375764"/>
    <lineage>
        <taxon>Eukaryota</taxon>
        <taxon>Metazoa</taxon>
        <taxon>Chordata</taxon>
        <taxon>Craniata</taxon>
        <taxon>Vertebrata</taxon>
        <taxon>Euteleostomi</taxon>
        <taxon>Actinopterygii</taxon>
        <taxon>Neopterygii</taxon>
        <taxon>Teleostei</taxon>
        <taxon>Neoteleostei</taxon>
        <taxon>Acanthomorphata</taxon>
        <taxon>Gobiaria</taxon>
        <taxon>Kurtiformes</taxon>
        <taxon>Apogonoidei</taxon>
        <taxon>Apogonidae</taxon>
        <taxon>Apogoninae</taxon>
        <taxon>Sphaeramia</taxon>
    </lineage>
</organism>
<evidence type="ECO:0000313" key="3">
    <source>
        <dbReference type="Proteomes" id="UP000472271"/>
    </source>
</evidence>
<dbReference type="Pfam" id="PF15029">
    <property type="entry name" value="TMEM174"/>
    <property type="match status" value="1"/>
</dbReference>
<dbReference type="AlphaFoldDB" id="A0A673AJ37"/>
<dbReference type="InterPro" id="IPR027835">
    <property type="entry name" value="TMEM174"/>
</dbReference>
<feature type="transmembrane region" description="Helical" evidence="1">
    <location>
        <begin position="67"/>
        <end position="89"/>
    </location>
</feature>
<dbReference type="Ensembl" id="ENSSORT00005030117.1">
    <property type="protein sequence ID" value="ENSSORP00005029284.1"/>
    <property type="gene ID" value="ENSSORG00005013980.1"/>
</dbReference>
<dbReference type="Proteomes" id="UP000472271">
    <property type="component" value="Chromosome 12"/>
</dbReference>
<reference evidence="2" key="2">
    <citation type="submission" date="2025-08" db="UniProtKB">
        <authorList>
            <consortium name="Ensembl"/>
        </authorList>
    </citation>
    <scope>IDENTIFICATION</scope>
</reference>
<feature type="transmembrane region" description="Helical" evidence="1">
    <location>
        <begin position="32"/>
        <end position="55"/>
    </location>
</feature>
<accession>A0A673AJ37</accession>
<protein>
    <submittedName>
        <fullName evidence="2">Transmembrane protein 174</fullName>
    </submittedName>
</protein>
<evidence type="ECO:0000256" key="1">
    <source>
        <dbReference type="SAM" id="Phobius"/>
    </source>
</evidence>
<evidence type="ECO:0000313" key="2">
    <source>
        <dbReference type="Ensembl" id="ENSSORP00005029284.1"/>
    </source>
</evidence>
<dbReference type="PANTHER" id="PTHR31020">
    <property type="entry name" value="TRANSMEMBRANE PROTEIN 174"/>
    <property type="match status" value="1"/>
</dbReference>
<dbReference type="PANTHER" id="PTHR31020:SF1">
    <property type="entry name" value="TRANSMEMBRANE PROTEIN 174"/>
    <property type="match status" value="1"/>
</dbReference>
<reference evidence="2" key="3">
    <citation type="submission" date="2025-09" db="UniProtKB">
        <authorList>
            <consortium name="Ensembl"/>
        </authorList>
    </citation>
    <scope>IDENTIFICATION</scope>
</reference>
<keyword evidence="1" id="KW-1133">Transmembrane helix</keyword>
<sequence>MAGPTSTDPPNATPVPYHHQSDHFLDSEKAGAALLISGILLGLVGVVFTILGWYHYTITPSYEWTQLLGPILISVGGTFMLTSVCRFGIGSCWSCRHWDEDVFGMSETEQTPTRQPFAINGISQPIMLSGTTAVVCIPPPYTFAIRDINHPSGLHHGGSMNDHSAVLPPQYDAVCGAGIVAFRTEEEEEEGSVSPSTVTDPTPWVLLVNQCWRR</sequence>
<keyword evidence="3" id="KW-1185">Reference proteome</keyword>
<name>A0A673AJ37_9TELE</name>
<dbReference type="InParanoid" id="A0A673AJ37"/>
<keyword evidence="1" id="KW-0812">Transmembrane</keyword>
<keyword evidence="1" id="KW-0472">Membrane</keyword>
<reference evidence="2" key="1">
    <citation type="submission" date="2019-06" db="EMBL/GenBank/DDBJ databases">
        <authorList>
            <consortium name="Wellcome Sanger Institute Data Sharing"/>
        </authorList>
    </citation>
    <scope>NUCLEOTIDE SEQUENCE [LARGE SCALE GENOMIC DNA]</scope>
</reference>
<proteinExistence type="predicted"/>